<name>A0A650D5T1_9CLOS</name>
<reference evidence="1" key="1">
    <citation type="submission" date="2019-05" db="EMBL/GenBank/DDBJ databases">
        <title>Areca palm velarivirus 1 (APV1) is associated with yellow leaf disease (YLD) of Areca catechu in Hainan.</title>
        <authorList>
            <person name="Huang X."/>
        </authorList>
    </citation>
    <scope>NUCLEOTIDE SEQUENCE</scope>
    <source>
        <strain evidence="1">WNY</strain>
    </source>
</reference>
<evidence type="ECO:0000313" key="1">
    <source>
        <dbReference type="EMBL" id="QGR25676.1"/>
    </source>
</evidence>
<proteinExistence type="predicted"/>
<dbReference type="EMBL" id="MK956940">
    <property type="protein sequence ID" value="QGR25676.1"/>
    <property type="molecule type" value="Genomic_RNA"/>
</dbReference>
<sequence>MVFHYIAVVICLCLFLRLFLSLITPPRDFLPSFKRY</sequence>
<protein>
    <submittedName>
        <fullName evidence="1">p4 protein</fullName>
    </submittedName>
</protein>
<organism evidence="1">
    <name type="scientific">Areca palm velarivirus 1</name>
    <dbReference type="NCBI Taxonomy" id="1654603"/>
    <lineage>
        <taxon>Viruses</taxon>
        <taxon>Riboviria</taxon>
        <taxon>Orthornavirae</taxon>
        <taxon>Kitrinoviricota</taxon>
        <taxon>Alsuviricetes</taxon>
        <taxon>Martellivirales</taxon>
        <taxon>Closteroviridae</taxon>
        <taxon>Velarivirus</taxon>
        <taxon>Velarivirus arecae</taxon>
    </lineage>
</organism>
<accession>A0A650D5T1</accession>